<dbReference type="Proteomes" id="UP000694251">
    <property type="component" value="Chromosome 7"/>
</dbReference>
<evidence type="ECO:0000313" key="3">
    <source>
        <dbReference type="Proteomes" id="UP000694251"/>
    </source>
</evidence>
<organism evidence="2 3">
    <name type="scientific">Arabidopsis suecica</name>
    <name type="common">Swedish thale-cress</name>
    <name type="synonym">Cardaminopsis suecica</name>
    <dbReference type="NCBI Taxonomy" id="45249"/>
    <lineage>
        <taxon>Eukaryota</taxon>
        <taxon>Viridiplantae</taxon>
        <taxon>Streptophyta</taxon>
        <taxon>Embryophyta</taxon>
        <taxon>Tracheophyta</taxon>
        <taxon>Spermatophyta</taxon>
        <taxon>Magnoliopsida</taxon>
        <taxon>eudicotyledons</taxon>
        <taxon>Gunneridae</taxon>
        <taxon>Pentapetalae</taxon>
        <taxon>rosids</taxon>
        <taxon>malvids</taxon>
        <taxon>Brassicales</taxon>
        <taxon>Brassicaceae</taxon>
        <taxon>Camelineae</taxon>
        <taxon>Arabidopsis</taxon>
    </lineage>
</organism>
<evidence type="ECO:0000256" key="1">
    <source>
        <dbReference type="SAM" id="MobiDB-lite"/>
    </source>
</evidence>
<comment type="caution">
    <text evidence="2">The sequence shown here is derived from an EMBL/GenBank/DDBJ whole genome shotgun (WGS) entry which is preliminary data.</text>
</comment>
<dbReference type="PANTHER" id="PTHR31099">
    <property type="entry name" value="OS06G0165300 PROTEIN"/>
    <property type="match status" value="1"/>
</dbReference>
<keyword evidence="3" id="KW-1185">Reference proteome</keyword>
<dbReference type="PANTHER" id="PTHR31099:SF49">
    <property type="entry name" value="MYOSIN HEAVY CHAIN-LIKE PROTEIN"/>
    <property type="match status" value="1"/>
</dbReference>
<dbReference type="AlphaFoldDB" id="A0A8T2BTI1"/>
<feature type="region of interest" description="Disordered" evidence="1">
    <location>
        <begin position="86"/>
        <end position="204"/>
    </location>
</feature>
<feature type="compositionally biased region" description="Low complexity" evidence="1">
    <location>
        <begin position="230"/>
        <end position="240"/>
    </location>
</feature>
<dbReference type="EMBL" id="JAEFBJ010000007">
    <property type="protein sequence ID" value="KAG7588244.1"/>
    <property type="molecule type" value="Genomic_DNA"/>
</dbReference>
<sequence length="450" mass="50688">MMPCLEMILRGRGPARASEENRLGYAKGTSSGIRSEPARVLEESWLGFPSLPADPEVDYEIFPEAIGKLTRGEWLAVSERMTVEFPSREAERSLTIPEMSLSDSSDSSRGRNIPVHERKIVWSSPSEGPEASLSDRSEPNRDSAAESSSEGRDPSRFVAREDAIANVARDEELPDDPEATLNERRMRPPATDEAGGSRWKDVPEPSLLPVKAEAIHYDSDAEARMLRARVQAAKAQQQKMKPARKVKRPDPPGSTLSTEDSLRDLRARFGFSEGINMRLPTPSERADSPPAGFFTLYEGFFHFCFLWFPLPRLIVEYLWSYKIALAEISTRGLRHLVGILVRSFEADKTLSLGHLRNFLEIRRNPGPLERYYISPSKNKTIIGGFPSKDEKYTDHFFFVAIDEDSVPEDCLHKIVAKWGIIDISDLIVLNAYIARCNRGGEMVFGSWMWP</sequence>
<dbReference type="OrthoDB" id="1114078at2759"/>
<feature type="compositionally biased region" description="Basic and acidic residues" evidence="1">
    <location>
        <begin position="133"/>
        <end position="171"/>
    </location>
</feature>
<gene>
    <name evidence="2" type="ORF">ISN44_As07g005870</name>
</gene>
<evidence type="ECO:0000313" key="2">
    <source>
        <dbReference type="EMBL" id="KAG7588244.1"/>
    </source>
</evidence>
<reference evidence="2 3" key="1">
    <citation type="submission" date="2020-12" db="EMBL/GenBank/DDBJ databases">
        <title>Concerted genomic and epigenomic changes stabilize Arabidopsis allopolyploids.</title>
        <authorList>
            <person name="Chen Z."/>
        </authorList>
    </citation>
    <scope>NUCLEOTIDE SEQUENCE [LARGE SCALE GENOMIC DNA]</scope>
    <source>
        <strain evidence="2">As9502</strain>
        <tissue evidence="2">Leaf</tissue>
    </source>
</reference>
<feature type="region of interest" description="Disordered" evidence="1">
    <location>
        <begin position="230"/>
        <end position="259"/>
    </location>
</feature>
<accession>A0A8T2BTI1</accession>
<proteinExistence type="predicted"/>
<feature type="compositionally biased region" description="Basic and acidic residues" evidence="1">
    <location>
        <begin position="106"/>
        <end position="120"/>
    </location>
</feature>
<protein>
    <submittedName>
        <fullName evidence="2">Uncharacterized protein</fullName>
    </submittedName>
</protein>
<name>A0A8T2BTI1_ARASU</name>